<dbReference type="InterPro" id="IPR029044">
    <property type="entry name" value="Nucleotide-diphossugar_trans"/>
</dbReference>
<dbReference type="PANTHER" id="PTHR43777:SF1">
    <property type="entry name" value="MOLYBDENUM COFACTOR CYTIDYLYLTRANSFERASE"/>
    <property type="match status" value="1"/>
</dbReference>
<dbReference type="InterPro" id="IPR025877">
    <property type="entry name" value="MobA-like_NTP_Trfase"/>
</dbReference>
<dbReference type="InterPro" id="IPR017587">
    <property type="entry name" value="YqeC"/>
</dbReference>
<protein>
    <submittedName>
        <fullName evidence="2">Molybdenum cofactor cytidylyltransferase</fullName>
        <ecNumber evidence="2">2.7.7.76</ecNumber>
    </submittedName>
</protein>
<comment type="caution">
    <text evidence="2">The sequence shown here is derived from an EMBL/GenBank/DDBJ whole genome shotgun (WGS) entry which is preliminary data.</text>
</comment>
<dbReference type="SUPFAM" id="SSF53448">
    <property type="entry name" value="Nucleotide-diphospho-sugar transferases"/>
    <property type="match status" value="1"/>
</dbReference>
<reference evidence="3" key="2">
    <citation type="submission" date="2015-08" db="EMBL/GenBank/DDBJ databases">
        <title>Draft Genome Sequence of a Heterotrophic Facultative Anaerobic Bacterium Ardenticatena maritima Strain 110S.</title>
        <authorList>
            <person name="Kawaichi S."/>
            <person name="Yoshida T."/>
            <person name="Sako Y."/>
            <person name="Nakamura R."/>
        </authorList>
    </citation>
    <scope>NUCLEOTIDE SEQUENCE [LARGE SCALE GENOMIC DNA]</scope>
    <source>
        <strain evidence="3">110S</strain>
    </source>
</reference>
<dbReference type="RefSeq" id="WP_054494057.1">
    <property type="nucleotide sequence ID" value="NZ_BBZA01000245.1"/>
</dbReference>
<dbReference type="STRING" id="872965.SE16_12170"/>
<organism evidence="2 3">
    <name type="scientific">Ardenticatena maritima</name>
    <dbReference type="NCBI Taxonomy" id="872965"/>
    <lineage>
        <taxon>Bacteria</taxon>
        <taxon>Bacillati</taxon>
        <taxon>Chloroflexota</taxon>
        <taxon>Ardenticatenia</taxon>
        <taxon>Ardenticatenales</taxon>
        <taxon>Ardenticatenaceae</taxon>
        <taxon>Ardenticatena</taxon>
    </lineage>
</organism>
<dbReference type="NCBIfam" id="TIGR03172">
    <property type="entry name" value="selenium cofactor biosynthesis protein YqeC"/>
    <property type="match status" value="1"/>
</dbReference>
<feature type="domain" description="MobA-like NTP transferase" evidence="1">
    <location>
        <begin position="253"/>
        <end position="412"/>
    </location>
</feature>
<dbReference type="OrthoDB" id="9797742at2"/>
<dbReference type="InParanoid" id="A0A0M9UDV4"/>
<dbReference type="Pfam" id="PF19842">
    <property type="entry name" value="YqeC"/>
    <property type="match status" value="1"/>
</dbReference>
<evidence type="ECO:0000313" key="3">
    <source>
        <dbReference type="Proteomes" id="UP000037784"/>
    </source>
</evidence>
<keyword evidence="2" id="KW-0548">Nucleotidyltransferase</keyword>
<dbReference type="EMBL" id="BBZA01000245">
    <property type="protein sequence ID" value="GAP64367.1"/>
    <property type="molecule type" value="Genomic_DNA"/>
</dbReference>
<dbReference type="Pfam" id="PF12804">
    <property type="entry name" value="NTP_transf_3"/>
    <property type="match status" value="1"/>
</dbReference>
<dbReference type="GO" id="GO:0061602">
    <property type="term" value="F:molybdenum cofactor cytidylyltransferase activity"/>
    <property type="evidence" value="ECO:0007669"/>
    <property type="project" value="UniProtKB-EC"/>
</dbReference>
<evidence type="ECO:0000313" key="2">
    <source>
        <dbReference type="EMBL" id="GAP64367.1"/>
    </source>
</evidence>
<dbReference type="EC" id="2.7.7.76" evidence="2"/>
<dbReference type="PANTHER" id="PTHR43777">
    <property type="entry name" value="MOLYBDENUM COFACTOR CYTIDYLYLTRANSFERASE"/>
    <property type="match status" value="1"/>
</dbReference>
<name>A0A0M9UDV4_9CHLR</name>
<dbReference type="CDD" id="cd04182">
    <property type="entry name" value="GT_2_like_f"/>
    <property type="match status" value="1"/>
</dbReference>
<dbReference type="Proteomes" id="UP000037784">
    <property type="component" value="Unassembled WGS sequence"/>
</dbReference>
<proteinExistence type="predicted"/>
<keyword evidence="3" id="KW-1185">Reference proteome</keyword>
<reference evidence="2 3" key="1">
    <citation type="journal article" date="2015" name="Genome Announc.">
        <title>Draft Genome Sequence of a Heterotrophic Facultative Anaerobic Thermophilic Bacterium, Ardenticatena maritima Strain 110ST.</title>
        <authorList>
            <person name="Kawaichi S."/>
            <person name="Yoshida T."/>
            <person name="Sako Y."/>
            <person name="Nakamura R."/>
        </authorList>
    </citation>
    <scope>NUCLEOTIDE SEQUENCE [LARGE SCALE GENOMIC DNA]</scope>
    <source>
        <strain evidence="2 3">110S</strain>
    </source>
</reference>
<evidence type="ECO:0000259" key="1">
    <source>
        <dbReference type="Pfam" id="PF12804"/>
    </source>
</evidence>
<sequence length="444" mass="46824">MNLSTALRIKPKSVVSIVGGGGKTSTMYRLANELAARGWRVVSTTTTRLFEAQAQEAPAIVPLPELETLSAALDRYGHVLVAAPREGDTKRPGIPPEAVDTLIARPDVDAVIVEADGSRRHPLKAPAEHEPVVPASTTHLVAIAGIECVGAPLTPDIVHRPERVAALTGRAFGEVLTPSDVAHVLTHPQGGAKALPAGAAFYVLLNKVEDEQTLHTAREVAAHALHAEHLHGVLLAAVRRTPPVRERHTRVAGVVLAAGQASRFGRTKQLLDWRGTPMVAHVVRVAQQAGLAPIIVVVGHEAERVAAAVEPLGVQVVFNAAYAEGQATSVAAGVRALPPTVGAACFLLADQPLITPATIRALVEAHRQHAAALIAPEYAGQRGNPVLFDQEYFADLARLQGDTGGRALFKRLAGQTHLVPVDDPGVLIDLDTPDAYAEYCGESD</sequence>
<gene>
    <name evidence="2" type="primary">mocA</name>
    <name evidence="2" type="ORF">ARMA_2790</name>
</gene>
<keyword evidence="2" id="KW-0808">Transferase</keyword>
<dbReference type="AlphaFoldDB" id="A0A0M9UDV4"/>
<dbReference type="Gene3D" id="3.90.550.10">
    <property type="entry name" value="Spore Coat Polysaccharide Biosynthesis Protein SpsA, Chain A"/>
    <property type="match status" value="1"/>
</dbReference>
<accession>A0A0M9UDV4</accession>